<dbReference type="WBParaSite" id="Csp11.Scaffold629.g13482.t1">
    <property type="protein sequence ID" value="Csp11.Scaffold629.g13482.t1"/>
    <property type="gene ID" value="Csp11.Scaffold629.g13482"/>
</dbReference>
<reference evidence="2" key="1">
    <citation type="submission" date="2016-11" db="UniProtKB">
        <authorList>
            <consortium name="WormBaseParasite"/>
        </authorList>
    </citation>
    <scope>IDENTIFICATION</scope>
</reference>
<dbReference type="eggNOG" id="ENOG502TJ6C">
    <property type="taxonomic scope" value="Eukaryota"/>
</dbReference>
<keyword evidence="1" id="KW-1185">Reference proteome</keyword>
<name>A0A1I7TZZ1_9PELO</name>
<proteinExistence type="predicted"/>
<sequence>MSNLEELLAKLGYSKYALESEIVTEDMLDEMYFQNTYCVTDTIFKDNNCNSHLQMMQADGQPFDINPTFVKTSN</sequence>
<evidence type="ECO:0000313" key="1">
    <source>
        <dbReference type="Proteomes" id="UP000095282"/>
    </source>
</evidence>
<evidence type="ECO:0000313" key="2">
    <source>
        <dbReference type="WBParaSite" id="Csp11.Scaffold629.g13482.t1"/>
    </source>
</evidence>
<accession>A0A1I7TZZ1</accession>
<dbReference type="AlphaFoldDB" id="A0A1I7TZZ1"/>
<organism evidence="1 2">
    <name type="scientific">Caenorhabditis tropicalis</name>
    <dbReference type="NCBI Taxonomy" id="1561998"/>
    <lineage>
        <taxon>Eukaryota</taxon>
        <taxon>Metazoa</taxon>
        <taxon>Ecdysozoa</taxon>
        <taxon>Nematoda</taxon>
        <taxon>Chromadorea</taxon>
        <taxon>Rhabditida</taxon>
        <taxon>Rhabditina</taxon>
        <taxon>Rhabditomorpha</taxon>
        <taxon>Rhabditoidea</taxon>
        <taxon>Rhabditidae</taxon>
        <taxon>Peloderinae</taxon>
        <taxon>Caenorhabditis</taxon>
    </lineage>
</organism>
<protein>
    <submittedName>
        <fullName evidence="2">Site-specific DNA-methyltransferase (adenine-specific)</fullName>
    </submittedName>
</protein>
<dbReference type="Proteomes" id="UP000095282">
    <property type="component" value="Unplaced"/>
</dbReference>